<accession>A0A6M0JTV0</accession>
<dbReference type="EMBL" id="JAAIJQ010000002">
    <property type="protein sequence ID" value="NEV60544.1"/>
    <property type="molecule type" value="Genomic_DNA"/>
</dbReference>
<reference evidence="6 7" key="1">
    <citation type="submission" date="2020-02" db="EMBL/GenBank/DDBJ databases">
        <title>Genome sequences of Thiorhodococcus mannitoliphagus and Thiorhodococcus minor, purple sulfur photosynthetic bacteria in the gammaproteobacterial family, Chromatiaceae.</title>
        <authorList>
            <person name="Aviles F.A."/>
            <person name="Meyer T.E."/>
            <person name="Kyndt J.A."/>
        </authorList>
    </citation>
    <scope>NUCLEOTIDE SEQUENCE [LARGE SCALE GENOMIC DNA]</scope>
    <source>
        <strain evidence="6 7">DSM 11518</strain>
    </source>
</reference>
<dbReference type="Gene3D" id="3.20.20.70">
    <property type="entry name" value="Aldolase class I"/>
    <property type="match status" value="1"/>
</dbReference>
<dbReference type="PANTHER" id="PTHR11228:SF7">
    <property type="entry name" value="PQQA PEPTIDE CYCLASE"/>
    <property type="match status" value="1"/>
</dbReference>
<dbReference type="Proteomes" id="UP000483379">
    <property type="component" value="Unassembled WGS sequence"/>
</dbReference>
<evidence type="ECO:0000256" key="5">
    <source>
        <dbReference type="ARBA" id="ARBA00023014"/>
    </source>
</evidence>
<keyword evidence="3" id="KW-0479">Metal-binding</keyword>
<dbReference type="InterPro" id="IPR007197">
    <property type="entry name" value="rSAM"/>
</dbReference>
<dbReference type="InterPro" id="IPR013785">
    <property type="entry name" value="Aldolase_TIM"/>
</dbReference>
<comment type="caution">
    <text evidence="6">The sequence shown here is derived from an EMBL/GenBank/DDBJ whole genome shotgun (WGS) entry which is preliminary data.</text>
</comment>
<evidence type="ECO:0000313" key="6">
    <source>
        <dbReference type="EMBL" id="NEV60544.1"/>
    </source>
</evidence>
<dbReference type="AlphaFoldDB" id="A0A6M0JTV0"/>
<dbReference type="RefSeq" id="WP_164450585.1">
    <property type="nucleotide sequence ID" value="NZ_JAAIJQ010000002.1"/>
</dbReference>
<evidence type="ECO:0000256" key="4">
    <source>
        <dbReference type="ARBA" id="ARBA00023004"/>
    </source>
</evidence>
<dbReference type="GO" id="GO:0046872">
    <property type="term" value="F:metal ion binding"/>
    <property type="evidence" value="ECO:0007669"/>
    <property type="project" value="UniProtKB-KW"/>
</dbReference>
<name>A0A6M0JTV0_9GAMM</name>
<evidence type="ECO:0000256" key="3">
    <source>
        <dbReference type="ARBA" id="ARBA00022723"/>
    </source>
</evidence>
<dbReference type="GO" id="GO:0003824">
    <property type="term" value="F:catalytic activity"/>
    <property type="evidence" value="ECO:0007669"/>
    <property type="project" value="InterPro"/>
</dbReference>
<dbReference type="SUPFAM" id="SSF53335">
    <property type="entry name" value="S-adenosyl-L-methionine-dependent methyltransferases"/>
    <property type="match status" value="1"/>
</dbReference>
<keyword evidence="5" id="KW-0411">Iron-sulfur</keyword>
<dbReference type="InterPro" id="IPR050377">
    <property type="entry name" value="Radical_SAM_PqqE_MftC-like"/>
</dbReference>
<gene>
    <name evidence="6" type="ORF">G3446_01330</name>
</gene>
<dbReference type="PANTHER" id="PTHR11228">
    <property type="entry name" value="RADICAL SAM DOMAIN PROTEIN"/>
    <property type="match status" value="1"/>
</dbReference>
<comment type="cofactor">
    <cofactor evidence="1">
        <name>[4Fe-4S] cluster</name>
        <dbReference type="ChEBI" id="CHEBI:49883"/>
    </cofactor>
</comment>
<keyword evidence="4" id="KW-0408">Iron</keyword>
<organism evidence="6 7">
    <name type="scientific">Thiorhodococcus minor</name>
    <dbReference type="NCBI Taxonomy" id="57489"/>
    <lineage>
        <taxon>Bacteria</taxon>
        <taxon>Pseudomonadati</taxon>
        <taxon>Pseudomonadota</taxon>
        <taxon>Gammaproteobacteria</taxon>
        <taxon>Chromatiales</taxon>
        <taxon>Chromatiaceae</taxon>
        <taxon>Thiorhodococcus</taxon>
    </lineage>
</organism>
<evidence type="ECO:0000313" key="7">
    <source>
        <dbReference type="Proteomes" id="UP000483379"/>
    </source>
</evidence>
<dbReference type="InterPro" id="IPR058240">
    <property type="entry name" value="rSAM_sf"/>
</dbReference>
<dbReference type="InterPro" id="IPR029063">
    <property type="entry name" value="SAM-dependent_MTases_sf"/>
</dbReference>
<proteinExistence type="predicted"/>
<keyword evidence="2" id="KW-0949">S-adenosyl-L-methionine</keyword>
<sequence>MTSAAIPTPSQLQALIGDRTVHIWGARHDGYAAHNVLARHGIGTEGFVDSSLSMQGERVFGKPVMLPADFFAGATLRTAFIVIASGFHADEIAAQCLRHGFRADRDFVVQSELRLFNYQVDISGSCNLRCISCPRGNFDEHRPKGFMSAAVYRELIEKILRDDPYTGIITLYNWGEPLLNRDLPEIVTITNEYGLLSAISSNLSFRLDFEPVVAARPTWFRISVSGWEGSYEVTHTGGNWTRLMENVYRLAEYRDRHHPGMMVEVFYHIYGHNRDDILRWQALCNELGFVLRYRHAALAPLDNIESVIDGRPINERVRSTMGLQALQVEDVMHRAYAERQRPCYYERHLWINWDLAVAHCMEWYRPDLNLVEGSFLDVTADELIAARDGSQFCARCKARGIHRCFVVYSDEKLIAERNSIPFAEKVV</sequence>
<protein>
    <recommendedName>
        <fullName evidence="8">Radical SAM protein</fullName>
    </recommendedName>
</protein>
<dbReference type="GO" id="GO:0051536">
    <property type="term" value="F:iron-sulfur cluster binding"/>
    <property type="evidence" value="ECO:0007669"/>
    <property type="project" value="UniProtKB-KW"/>
</dbReference>
<evidence type="ECO:0000256" key="2">
    <source>
        <dbReference type="ARBA" id="ARBA00022691"/>
    </source>
</evidence>
<evidence type="ECO:0000256" key="1">
    <source>
        <dbReference type="ARBA" id="ARBA00001966"/>
    </source>
</evidence>
<evidence type="ECO:0008006" key="8">
    <source>
        <dbReference type="Google" id="ProtNLM"/>
    </source>
</evidence>
<keyword evidence="7" id="KW-1185">Reference proteome</keyword>
<dbReference type="SUPFAM" id="SSF102114">
    <property type="entry name" value="Radical SAM enzymes"/>
    <property type="match status" value="1"/>
</dbReference>
<dbReference type="CDD" id="cd01335">
    <property type="entry name" value="Radical_SAM"/>
    <property type="match status" value="1"/>
</dbReference>
<dbReference type="SFLD" id="SFLDS00029">
    <property type="entry name" value="Radical_SAM"/>
    <property type="match status" value="1"/>
</dbReference>